<dbReference type="PANTHER" id="PTHR33169:SF13">
    <property type="entry name" value="PADR-FAMILY TRANSCRIPTIONAL REGULATOR"/>
    <property type="match status" value="1"/>
</dbReference>
<name>A0A1W2CJH9_KIBAR</name>
<dbReference type="EMBL" id="FWXV01000002">
    <property type="protein sequence ID" value="SMC85351.1"/>
    <property type="molecule type" value="Genomic_DNA"/>
</dbReference>
<dbReference type="AlphaFoldDB" id="A0A1W2CJH9"/>
<dbReference type="InterPro" id="IPR036388">
    <property type="entry name" value="WH-like_DNA-bd_sf"/>
</dbReference>
<dbReference type="Gene3D" id="1.10.10.10">
    <property type="entry name" value="Winged helix-like DNA-binding domain superfamily/Winged helix DNA-binding domain"/>
    <property type="match status" value="1"/>
</dbReference>
<evidence type="ECO:0000313" key="3">
    <source>
        <dbReference type="Proteomes" id="UP000192674"/>
    </source>
</evidence>
<protein>
    <submittedName>
        <fullName evidence="2">Transcriptional regulator PadR-like family protein</fullName>
    </submittedName>
</protein>
<dbReference type="Proteomes" id="UP000192674">
    <property type="component" value="Unassembled WGS sequence"/>
</dbReference>
<accession>A0A1W2CJH9</accession>
<dbReference type="RefSeq" id="WP_033382002.1">
    <property type="nucleotide sequence ID" value="NZ_FWXV01000002.1"/>
</dbReference>
<gene>
    <name evidence="2" type="ORF">SAMN05661093_02156</name>
</gene>
<evidence type="ECO:0000259" key="1">
    <source>
        <dbReference type="Pfam" id="PF03551"/>
    </source>
</evidence>
<dbReference type="InterPro" id="IPR052509">
    <property type="entry name" value="Metal_resp_DNA-bind_regulator"/>
</dbReference>
<dbReference type="Pfam" id="PF03551">
    <property type="entry name" value="PadR"/>
    <property type="match status" value="1"/>
</dbReference>
<organism evidence="2 3">
    <name type="scientific">Kibdelosporangium aridum</name>
    <dbReference type="NCBI Taxonomy" id="2030"/>
    <lineage>
        <taxon>Bacteria</taxon>
        <taxon>Bacillati</taxon>
        <taxon>Actinomycetota</taxon>
        <taxon>Actinomycetes</taxon>
        <taxon>Pseudonocardiales</taxon>
        <taxon>Pseudonocardiaceae</taxon>
        <taxon>Kibdelosporangium</taxon>
    </lineage>
</organism>
<proteinExistence type="predicted"/>
<evidence type="ECO:0000313" key="2">
    <source>
        <dbReference type="EMBL" id="SMC85351.1"/>
    </source>
</evidence>
<dbReference type="InterPro" id="IPR036390">
    <property type="entry name" value="WH_DNA-bd_sf"/>
</dbReference>
<dbReference type="SUPFAM" id="SSF46785">
    <property type="entry name" value="Winged helix' DNA-binding domain"/>
    <property type="match status" value="1"/>
</dbReference>
<reference evidence="2 3" key="1">
    <citation type="submission" date="2017-04" db="EMBL/GenBank/DDBJ databases">
        <authorList>
            <person name="Afonso C.L."/>
            <person name="Miller P.J."/>
            <person name="Scott M.A."/>
            <person name="Spackman E."/>
            <person name="Goraichik I."/>
            <person name="Dimitrov K.M."/>
            <person name="Suarez D.L."/>
            <person name="Swayne D.E."/>
        </authorList>
    </citation>
    <scope>NUCLEOTIDE SEQUENCE [LARGE SCALE GENOMIC DNA]</scope>
    <source>
        <strain evidence="2 3">DSM 43828</strain>
    </source>
</reference>
<dbReference type="PANTHER" id="PTHR33169">
    <property type="entry name" value="PADR-FAMILY TRANSCRIPTIONAL REGULATOR"/>
    <property type="match status" value="1"/>
</dbReference>
<keyword evidence="3" id="KW-1185">Reference proteome</keyword>
<feature type="domain" description="Transcription regulator PadR N-terminal" evidence="1">
    <location>
        <begin position="16"/>
        <end position="91"/>
    </location>
</feature>
<dbReference type="InterPro" id="IPR005149">
    <property type="entry name" value="Tscrpt_reg_PadR_N"/>
</dbReference>
<sequence length="116" mass="12461">MADRNTPPLTPAGFQVLLALAGGAAHGYAVMRFVEEISDGTVRLGPGTLYRTLQRLVADDLVVEVASESPDPHDARRRYYELTDLGRTAAAREAELLSRLVAVASDAGLLGRRRSA</sequence>
<dbReference type="OrthoDB" id="122286at2"/>